<dbReference type="AlphaFoldDB" id="A0A951U8K9"/>
<keyword evidence="2" id="KW-0378">Hydrolase</keyword>
<organism evidence="2 3">
    <name type="scientific">Symplocastrum torsivum CPER-KK1</name>
    <dbReference type="NCBI Taxonomy" id="450513"/>
    <lineage>
        <taxon>Bacteria</taxon>
        <taxon>Bacillati</taxon>
        <taxon>Cyanobacteriota</taxon>
        <taxon>Cyanophyceae</taxon>
        <taxon>Oscillatoriophycideae</taxon>
        <taxon>Oscillatoriales</taxon>
        <taxon>Microcoleaceae</taxon>
        <taxon>Symplocastrum</taxon>
    </lineage>
</organism>
<name>A0A951U8K9_9CYAN</name>
<dbReference type="Gene3D" id="3.60.10.10">
    <property type="entry name" value="Endonuclease/exonuclease/phosphatase"/>
    <property type="match status" value="1"/>
</dbReference>
<comment type="caution">
    <text evidence="2">The sequence shown here is derived from an EMBL/GenBank/DDBJ whole genome shotgun (WGS) entry which is preliminary data.</text>
</comment>
<protein>
    <submittedName>
        <fullName evidence="2">Endonuclease/exonuclease/phosphatase family protein</fullName>
    </submittedName>
</protein>
<dbReference type="InterPro" id="IPR050410">
    <property type="entry name" value="CCR4/nocturin_mRNA_transcr"/>
</dbReference>
<reference evidence="2" key="2">
    <citation type="journal article" date="2022" name="Microbiol. Resour. Announc.">
        <title>Metagenome Sequencing to Explore Phylogenomics of Terrestrial Cyanobacteria.</title>
        <authorList>
            <person name="Ward R.D."/>
            <person name="Stajich J.E."/>
            <person name="Johansen J.R."/>
            <person name="Huntemann M."/>
            <person name="Clum A."/>
            <person name="Foster B."/>
            <person name="Foster B."/>
            <person name="Roux S."/>
            <person name="Palaniappan K."/>
            <person name="Varghese N."/>
            <person name="Mukherjee S."/>
            <person name="Reddy T.B.K."/>
            <person name="Daum C."/>
            <person name="Copeland A."/>
            <person name="Chen I.A."/>
            <person name="Ivanova N.N."/>
            <person name="Kyrpides N.C."/>
            <person name="Shapiro N."/>
            <person name="Eloe-Fadrosh E.A."/>
            <person name="Pietrasiak N."/>
        </authorList>
    </citation>
    <scope>NUCLEOTIDE SEQUENCE</scope>
    <source>
        <strain evidence="2">CPER-KK1</strain>
    </source>
</reference>
<proteinExistence type="predicted"/>
<dbReference type="Pfam" id="PF03372">
    <property type="entry name" value="Exo_endo_phos"/>
    <property type="match status" value="1"/>
</dbReference>
<keyword evidence="2" id="KW-0255">Endonuclease</keyword>
<feature type="domain" description="Endonuclease/exonuclease/phosphatase" evidence="1">
    <location>
        <begin position="6"/>
        <end position="260"/>
    </location>
</feature>
<dbReference type="Proteomes" id="UP000753908">
    <property type="component" value="Unassembled WGS sequence"/>
</dbReference>
<gene>
    <name evidence="2" type="ORF">KME25_06120</name>
</gene>
<dbReference type="CDD" id="cd09083">
    <property type="entry name" value="EEP-1"/>
    <property type="match status" value="1"/>
</dbReference>
<dbReference type="GO" id="GO:0004519">
    <property type="term" value="F:endonuclease activity"/>
    <property type="evidence" value="ECO:0007669"/>
    <property type="project" value="UniProtKB-KW"/>
</dbReference>
<dbReference type="SUPFAM" id="SSF56219">
    <property type="entry name" value="DNase I-like"/>
    <property type="match status" value="1"/>
</dbReference>
<evidence type="ECO:0000313" key="3">
    <source>
        <dbReference type="Proteomes" id="UP000753908"/>
    </source>
</evidence>
<dbReference type="PANTHER" id="PTHR12121">
    <property type="entry name" value="CARBON CATABOLITE REPRESSOR PROTEIN 4"/>
    <property type="match status" value="1"/>
</dbReference>
<reference evidence="2" key="1">
    <citation type="submission" date="2021-05" db="EMBL/GenBank/DDBJ databases">
        <authorList>
            <person name="Pietrasiak N."/>
            <person name="Ward R."/>
            <person name="Stajich J.E."/>
            <person name="Kurbessoian T."/>
        </authorList>
    </citation>
    <scope>NUCLEOTIDE SEQUENCE</scope>
    <source>
        <strain evidence="2">CPER-KK1</strain>
    </source>
</reference>
<dbReference type="GO" id="GO:0000175">
    <property type="term" value="F:3'-5'-RNA exonuclease activity"/>
    <property type="evidence" value="ECO:0007669"/>
    <property type="project" value="TreeGrafter"/>
</dbReference>
<dbReference type="InterPro" id="IPR036691">
    <property type="entry name" value="Endo/exonu/phosph_ase_sf"/>
</dbReference>
<dbReference type="PANTHER" id="PTHR12121:SF36">
    <property type="entry name" value="ENDONUCLEASE_EXONUCLEASE_PHOSPHATASE DOMAIN-CONTAINING PROTEIN"/>
    <property type="match status" value="1"/>
</dbReference>
<evidence type="ECO:0000313" key="2">
    <source>
        <dbReference type="EMBL" id="MBW4544004.1"/>
    </source>
</evidence>
<accession>A0A951U8K9</accession>
<dbReference type="InterPro" id="IPR005135">
    <property type="entry name" value="Endo/exonuclease/phosphatase"/>
</dbReference>
<evidence type="ECO:0000259" key="1">
    <source>
        <dbReference type="Pfam" id="PF03372"/>
    </source>
</evidence>
<sequence>MDIKVMSFNLRYDKPDPGDNAWTVRKKAVARLITHHAPDVVGTQEGQAHQLLDLHRLLPDYQSVGSDRLGTGAGEHCAIFYNTQRLRCLASGDFFLSETPEIPGSMSLHWGNSLPRMATWAVFAVVDEQQTITVFNTHLDYESAKAQELSAKLISDRACSLLQANRLSHLNLPESYLFITGDFNAEPGTTARKALERPLLNHITLHDAFAGVELEHQQSFHDFTGKGFVALDTIYYDGRIRLRNVELDTGQWEGVLPSDHFPVIADFVSPVE</sequence>
<dbReference type="EMBL" id="JAHHIF010000006">
    <property type="protein sequence ID" value="MBW4544004.1"/>
    <property type="molecule type" value="Genomic_DNA"/>
</dbReference>
<keyword evidence="2" id="KW-0540">Nuclease</keyword>